<gene>
    <name evidence="1" type="ORF">PACLA_8A065977</name>
</gene>
<dbReference type="AlphaFoldDB" id="A0A6S7KBK3"/>
<evidence type="ECO:0000313" key="1">
    <source>
        <dbReference type="EMBL" id="CAB4017828.1"/>
    </source>
</evidence>
<dbReference type="Proteomes" id="UP001152795">
    <property type="component" value="Unassembled WGS sequence"/>
</dbReference>
<keyword evidence="2" id="KW-1185">Reference proteome</keyword>
<comment type="caution">
    <text evidence="1">The sequence shown here is derived from an EMBL/GenBank/DDBJ whole genome shotgun (WGS) entry which is preliminary data.</text>
</comment>
<proteinExistence type="predicted"/>
<name>A0A6S7KBK3_PARCT</name>
<reference evidence="1" key="1">
    <citation type="submission" date="2020-04" db="EMBL/GenBank/DDBJ databases">
        <authorList>
            <person name="Alioto T."/>
            <person name="Alioto T."/>
            <person name="Gomez Garrido J."/>
        </authorList>
    </citation>
    <scope>NUCLEOTIDE SEQUENCE</scope>
    <source>
        <strain evidence="1">A484AB</strain>
    </source>
</reference>
<protein>
    <submittedName>
        <fullName evidence="1">Uncharacterized protein</fullName>
    </submittedName>
</protein>
<sequence length="100" mass="11736">MASEVQHVIEEQIDKMGMYSMVIDECKDHVGHEELSTCFRFVNDEGRYYDLVKLKETDAETILNEGVLPTSKKLSLFATLLALWSRWHICYERMLRRSCC</sequence>
<accession>A0A6S7KBK3</accession>
<evidence type="ECO:0000313" key="2">
    <source>
        <dbReference type="Proteomes" id="UP001152795"/>
    </source>
</evidence>
<organism evidence="1 2">
    <name type="scientific">Paramuricea clavata</name>
    <name type="common">Red gorgonian</name>
    <name type="synonym">Violescent sea-whip</name>
    <dbReference type="NCBI Taxonomy" id="317549"/>
    <lineage>
        <taxon>Eukaryota</taxon>
        <taxon>Metazoa</taxon>
        <taxon>Cnidaria</taxon>
        <taxon>Anthozoa</taxon>
        <taxon>Octocorallia</taxon>
        <taxon>Malacalcyonacea</taxon>
        <taxon>Plexauridae</taxon>
        <taxon>Paramuricea</taxon>
    </lineage>
</organism>
<dbReference type="OrthoDB" id="10535516at2759"/>
<dbReference type="EMBL" id="CACRXK020009722">
    <property type="protein sequence ID" value="CAB4017828.1"/>
    <property type="molecule type" value="Genomic_DNA"/>
</dbReference>